<dbReference type="EMBL" id="ATAE01000041">
    <property type="protein sequence ID" value="ERN52008.1"/>
    <property type="molecule type" value="Genomic_DNA"/>
</dbReference>
<dbReference type="Gene3D" id="2.60.120.430">
    <property type="entry name" value="Galactose-binding lectin"/>
    <property type="match status" value="1"/>
</dbReference>
<sequence>MTKDIEKSYILRKYDGVKLLKRFLSKIVLVALAASLVMPVEAYSYSGFGTKQSEKKEEIAAGVSLNQEKYLSGTVNRAVQVLDISYNQPSLSLELYHPNPLGARQTTLQQALANTYEGHYVAGAVNAGYIPMNMIVKNNEIIHYGARSEDPNGPVYHRAAFGVNKSGKPMVSEYQGATVSYNGKTLTPDTLNGTRDEGFMVVYTPNAGAATTGTNRWGHEIVVENTGNQIDKLLLGDIFTGTVSKITRFNEPGNSTIPKDGFVLSIQSQHLPSDLAGIKSGDKVTFTIPRNEAWQDAEFMLATGPTLLRNGQVQISMNDRSPFAAYRAPRTAVGVSKDQSKLYFVTIDGRQPGYSDGATLPELANYMKSIGAHDAINLDGGGSTTMVARLPYAQQVTTINRPSDGNLRSIPTTLQIVTTEPPKEFVVKDASLVIDSFDSVNDWSAAAARATASIAASTSPRRVGNGALKLTYDYTAGEAGTAAAYVKAKTPKALKGKPLEIGMWAYGNGEEHWLRGNIIDGKGQRHTINFTAENQFNWSGWRYVRAEIPANLSAPIQLEQVYIAQANASKQSMGTVYFDQLEAIYQSSYTVERFSDVPSSHWAQPAIMKLNDQNVINGFTDGSFRPSEKITREQTAVMIARALNLPLRSQPIAFTDVTSNSYASEAIAAVYDAEIMTGKSTARFAPKDLLTRAEMAVVLQRAFDIQGASSEPFKDVPESHWAYKEIDALKANDISVGTPGVGFAPSSSTSRAELAVFLDRVMNER</sequence>
<evidence type="ECO:0000313" key="3">
    <source>
        <dbReference type="EMBL" id="ERN52008.1"/>
    </source>
</evidence>
<dbReference type="InterPro" id="IPR051465">
    <property type="entry name" value="Cell_Envelope_Struct_Comp"/>
</dbReference>
<accession>U6SK97</accession>
<organism evidence="3 4">
    <name type="scientific">Alkalihalophilus marmarensis DSM 21297</name>
    <dbReference type="NCBI Taxonomy" id="1188261"/>
    <lineage>
        <taxon>Bacteria</taxon>
        <taxon>Bacillati</taxon>
        <taxon>Bacillota</taxon>
        <taxon>Bacilli</taxon>
        <taxon>Bacillales</taxon>
        <taxon>Bacillaceae</taxon>
        <taxon>Alkalihalophilus</taxon>
    </lineage>
</organism>
<dbReference type="PANTHER" id="PTHR43308">
    <property type="entry name" value="OUTER MEMBRANE PROTEIN ALPHA-RELATED"/>
    <property type="match status" value="1"/>
</dbReference>
<dbReference type="InterPro" id="IPR018711">
    <property type="entry name" value="NAGPA"/>
</dbReference>
<dbReference type="PATRIC" id="fig|1188261.3.peg.3117"/>
<evidence type="ECO:0000256" key="1">
    <source>
        <dbReference type="ARBA" id="ARBA00022729"/>
    </source>
</evidence>
<feature type="domain" description="SLH" evidence="2">
    <location>
        <begin position="709"/>
        <end position="765"/>
    </location>
</feature>
<dbReference type="PANTHER" id="PTHR43308:SF5">
    <property type="entry name" value="S-LAYER PROTEIN _ PEPTIDOGLYCAN ENDO-BETA-N-ACETYLGLUCOSAMINIDASE"/>
    <property type="match status" value="1"/>
</dbReference>
<dbReference type="Pfam" id="PF00395">
    <property type="entry name" value="SLH"/>
    <property type="match status" value="3"/>
</dbReference>
<protein>
    <recommendedName>
        <fullName evidence="2">SLH domain-containing protein</fullName>
    </recommendedName>
</protein>
<dbReference type="Pfam" id="PF09992">
    <property type="entry name" value="NAGPA"/>
    <property type="match status" value="1"/>
</dbReference>
<feature type="domain" description="SLH" evidence="2">
    <location>
        <begin position="590"/>
        <end position="653"/>
    </location>
</feature>
<comment type="caution">
    <text evidence="3">The sequence shown here is derived from an EMBL/GenBank/DDBJ whole genome shotgun (WGS) entry which is preliminary data.</text>
</comment>
<feature type="domain" description="SLH" evidence="2">
    <location>
        <begin position="654"/>
        <end position="708"/>
    </location>
</feature>
<dbReference type="InterPro" id="IPR001119">
    <property type="entry name" value="SLH_dom"/>
</dbReference>
<gene>
    <name evidence="3" type="ORF">A33I_18115</name>
</gene>
<reference evidence="3 4" key="1">
    <citation type="journal article" date="2013" name="Genome Announc.">
        <title>Genome Sequence of the Extreme Obligate Alkaliphile Bacillus marmarensis Strain DSM 21297.</title>
        <authorList>
            <person name="Wernick D.G."/>
            <person name="Choi K.Y."/>
            <person name="Tat C.A."/>
            <person name="Lafontaine Rivera J.G."/>
            <person name="Liao J.C."/>
        </authorList>
    </citation>
    <scope>NUCLEOTIDE SEQUENCE [LARGE SCALE GENOMIC DNA]</scope>
    <source>
        <strain evidence="3 4">DSM 21297</strain>
    </source>
</reference>
<proteinExistence type="predicted"/>
<name>U6SK97_9BACI</name>
<dbReference type="Proteomes" id="UP000017170">
    <property type="component" value="Unassembled WGS sequence"/>
</dbReference>
<evidence type="ECO:0000313" key="4">
    <source>
        <dbReference type="Proteomes" id="UP000017170"/>
    </source>
</evidence>
<keyword evidence="4" id="KW-1185">Reference proteome</keyword>
<keyword evidence="1" id="KW-0732">Signal</keyword>
<dbReference type="AlphaFoldDB" id="U6SK97"/>
<dbReference type="PROSITE" id="PS51272">
    <property type="entry name" value="SLH"/>
    <property type="match status" value="3"/>
</dbReference>
<evidence type="ECO:0000259" key="2">
    <source>
        <dbReference type="PROSITE" id="PS51272"/>
    </source>
</evidence>